<dbReference type="Proteomes" id="UP000887569">
    <property type="component" value="Unplaced"/>
</dbReference>
<sequence>MNHLSRHYSTFTNGLSRALSLWLNSLLFFRSILLHKFMSFIFLTQFVYFYLPSEIFFRLITGFLDRFVFKASNGITNSRSPNSEGITFI</sequence>
<dbReference type="WBParaSite" id="PgR073_g038_t10">
    <property type="protein sequence ID" value="PgR073_g038_t10"/>
    <property type="gene ID" value="PgR073_g038"/>
</dbReference>
<evidence type="ECO:0000313" key="2">
    <source>
        <dbReference type="Proteomes" id="UP000887569"/>
    </source>
</evidence>
<evidence type="ECO:0000256" key="1">
    <source>
        <dbReference type="SAM" id="Phobius"/>
    </source>
</evidence>
<protein>
    <submittedName>
        <fullName evidence="3">Ras guanyl-releasing protein 3</fullName>
    </submittedName>
</protein>
<reference evidence="3" key="1">
    <citation type="submission" date="2022-11" db="UniProtKB">
        <authorList>
            <consortium name="WormBaseParasite"/>
        </authorList>
    </citation>
    <scope>IDENTIFICATION</scope>
</reference>
<keyword evidence="1" id="KW-0812">Transmembrane</keyword>
<feature type="transmembrane region" description="Helical" evidence="1">
    <location>
        <begin position="27"/>
        <end position="51"/>
    </location>
</feature>
<keyword evidence="2" id="KW-1185">Reference proteome</keyword>
<name>A0A915BZF2_PARUN</name>
<proteinExistence type="predicted"/>
<organism evidence="2 3">
    <name type="scientific">Parascaris univalens</name>
    <name type="common">Nematode worm</name>
    <dbReference type="NCBI Taxonomy" id="6257"/>
    <lineage>
        <taxon>Eukaryota</taxon>
        <taxon>Metazoa</taxon>
        <taxon>Ecdysozoa</taxon>
        <taxon>Nematoda</taxon>
        <taxon>Chromadorea</taxon>
        <taxon>Rhabditida</taxon>
        <taxon>Spirurina</taxon>
        <taxon>Ascaridomorpha</taxon>
        <taxon>Ascaridoidea</taxon>
        <taxon>Ascarididae</taxon>
        <taxon>Parascaris</taxon>
    </lineage>
</organism>
<keyword evidence="1" id="KW-1133">Transmembrane helix</keyword>
<keyword evidence="1" id="KW-0472">Membrane</keyword>
<evidence type="ECO:0000313" key="3">
    <source>
        <dbReference type="WBParaSite" id="PgR073_g038_t10"/>
    </source>
</evidence>
<dbReference type="AlphaFoldDB" id="A0A915BZF2"/>
<accession>A0A915BZF2</accession>